<dbReference type="SUPFAM" id="SSF53474">
    <property type="entry name" value="alpha/beta-Hydrolases"/>
    <property type="match status" value="1"/>
</dbReference>
<dbReference type="Proteomes" id="UP000310374">
    <property type="component" value="Unassembled WGS sequence"/>
</dbReference>
<evidence type="ECO:0000256" key="6">
    <source>
        <dbReference type="ARBA" id="ARBA00022837"/>
    </source>
</evidence>
<dbReference type="PANTHER" id="PTHR33938:SF8">
    <property type="entry name" value="CARBOXYLIC ESTER HYDROLASE"/>
    <property type="match status" value="1"/>
</dbReference>
<keyword evidence="6" id="KW-0106">Calcium</keyword>
<dbReference type="GO" id="GO:0046872">
    <property type="term" value="F:metal ion binding"/>
    <property type="evidence" value="ECO:0007669"/>
    <property type="project" value="UniProtKB-KW"/>
</dbReference>
<comment type="similarity">
    <text evidence="1 8">Belongs to the tannase family.</text>
</comment>
<evidence type="ECO:0000256" key="5">
    <source>
        <dbReference type="ARBA" id="ARBA00022801"/>
    </source>
</evidence>
<evidence type="ECO:0000256" key="4">
    <source>
        <dbReference type="ARBA" id="ARBA00022729"/>
    </source>
</evidence>
<dbReference type="PANTHER" id="PTHR33938">
    <property type="entry name" value="FERULOYL ESTERASE B-RELATED"/>
    <property type="match status" value="1"/>
</dbReference>
<dbReference type="Gene3D" id="3.40.50.1820">
    <property type="entry name" value="alpha/beta hydrolase"/>
    <property type="match status" value="1"/>
</dbReference>
<dbReference type="InterPro" id="IPR029058">
    <property type="entry name" value="AB_hydrolase_fold"/>
</dbReference>
<name>A0AB74JQ47_AURPU</name>
<accession>A0AB74JQ47</accession>
<gene>
    <name evidence="9" type="ORF">D6D12_06402</name>
</gene>
<organism evidence="9 10">
    <name type="scientific">Aureobasidium pullulans</name>
    <name type="common">Black yeast</name>
    <name type="synonym">Pullularia pullulans</name>
    <dbReference type="NCBI Taxonomy" id="5580"/>
    <lineage>
        <taxon>Eukaryota</taxon>
        <taxon>Fungi</taxon>
        <taxon>Dikarya</taxon>
        <taxon>Ascomycota</taxon>
        <taxon>Pezizomycotina</taxon>
        <taxon>Dothideomycetes</taxon>
        <taxon>Dothideomycetidae</taxon>
        <taxon>Dothideales</taxon>
        <taxon>Saccotheciaceae</taxon>
        <taxon>Aureobasidium</taxon>
    </lineage>
</organism>
<protein>
    <recommendedName>
        <fullName evidence="8">Carboxylic ester hydrolase</fullName>
        <ecNumber evidence="8">3.1.1.-</ecNumber>
    </recommendedName>
</protein>
<evidence type="ECO:0000256" key="2">
    <source>
        <dbReference type="ARBA" id="ARBA00022487"/>
    </source>
</evidence>
<evidence type="ECO:0000313" key="10">
    <source>
        <dbReference type="Proteomes" id="UP000310374"/>
    </source>
</evidence>
<dbReference type="EC" id="3.1.1.-" evidence="8"/>
<dbReference type="GO" id="GO:0030600">
    <property type="term" value="F:feruloyl esterase activity"/>
    <property type="evidence" value="ECO:0007669"/>
    <property type="project" value="UniProtKB-ARBA"/>
</dbReference>
<evidence type="ECO:0000256" key="7">
    <source>
        <dbReference type="ARBA" id="ARBA00023157"/>
    </source>
</evidence>
<dbReference type="AlphaFoldDB" id="A0AB74JQ47"/>
<dbReference type="InterPro" id="IPR011118">
    <property type="entry name" value="Tannase/feruloyl_esterase"/>
</dbReference>
<dbReference type="Pfam" id="PF07519">
    <property type="entry name" value="Tannase"/>
    <property type="match status" value="1"/>
</dbReference>
<keyword evidence="3" id="KW-0479">Metal-binding</keyword>
<keyword evidence="2" id="KW-0719">Serine esterase</keyword>
<evidence type="ECO:0000256" key="3">
    <source>
        <dbReference type="ARBA" id="ARBA00022723"/>
    </source>
</evidence>
<evidence type="ECO:0000313" key="9">
    <source>
        <dbReference type="EMBL" id="THX26177.1"/>
    </source>
</evidence>
<evidence type="ECO:0000256" key="1">
    <source>
        <dbReference type="ARBA" id="ARBA00006249"/>
    </source>
</evidence>
<keyword evidence="7" id="KW-1015">Disulfide bond</keyword>
<proteinExistence type="inferred from homology"/>
<evidence type="ECO:0000256" key="8">
    <source>
        <dbReference type="RuleBase" id="RU361238"/>
    </source>
</evidence>
<keyword evidence="4" id="KW-0732">Signal</keyword>
<keyword evidence="5 8" id="KW-0378">Hydrolase</keyword>
<sequence>MAYMHSFAKFEFSFSNTPLFGLACTSKKPMAPFFDILSFLVSAETTTQSVLAVPTTGNFAHSSCHPSAFSFPAIPGAELINISASSVLNYTQTSLLPGTEEIKSYTISFCNVTVTYKHISHNETISVSIWAPKPDDWNRRMLGLGGGGYAATFDHLYLTAAVGKGFVAIGTDSGHSSGMTAAFDTSWALDADGNSNTHLIEDWGSRTLGEMSVIGKHIVEEYYGRSSDYAYFTGCSGGGRQGLVLAQRYPKAFDGILAAAPAINLETFIPAAYWPTQVMRDFNVYPASCEIEAFTTAAIQRCDALDGDEDGIISMPESCHFEASRLIGKELSCDGEQRRFTKEAAMSVR</sequence>
<reference evidence="9 10" key="1">
    <citation type="submission" date="2018-10" db="EMBL/GenBank/DDBJ databases">
        <title>Fifty Aureobasidium pullulans genomes reveal a recombining polyextremotolerant generalist.</title>
        <authorList>
            <person name="Gostincar C."/>
            <person name="Turk M."/>
            <person name="Zajc J."/>
            <person name="Gunde-Cimerman N."/>
        </authorList>
    </citation>
    <scope>NUCLEOTIDE SEQUENCE [LARGE SCALE GENOMIC DNA]</scope>
    <source>
        <strain evidence="9 10">EXF-10081</strain>
    </source>
</reference>
<comment type="caution">
    <text evidence="9">The sequence shown here is derived from an EMBL/GenBank/DDBJ whole genome shotgun (WGS) entry which is preliminary data.</text>
</comment>
<dbReference type="EMBL" id="QZAT01000085">
    <property type="protein sequence ID" value="THX26177.1"/>
    <property type="molecule type" value="Genomic_DNA"/>
</dbReference>